<dbReference type="PANTHER" id="PTHR39319:SF1">
    <property type="entry name" value="SI:DKEY-256H2.1"/>
    <property type="match status" value="1"/>
</dbReference>
<evidence type="ECO:0000313" key="3">
    <source>
        <dbReference type="EMBL" id="MBB6049016.1"/>
    </source>
</evidence>
<gene>
    <name evidence="3" type="ORF">HNQ39_000778</name>
</gene>
<proteinExistence type="predicted"/>
<accession>A0A7W9SLU1</accession>
<dbReference type="SMART" id="SM01290">
    <property type="entry name" value="N-glycanase_N"/>
    <property type="match status" value="1"/>
</dbReference>
<evidence type="ECO:0000313" key="4">
    <source>
        <dbReference type="Proteomes" id="UP000520814"/>
    </source>
</evidence>
<feature type="domain" description="Peptide-N-glycosidase F N-terminal" evidence="2">
    <location>
        <begin position="166"/>
        <end position="281"/>
    </location>
</feature>
<evidence type="ECO:0000259" key="2">
    <source>
        <dbReference type="SMART" id="SM01290"/>
    </source>
</evidence>
<name>A0A7W9SLU1_ARMRO</name>
<dbReference type="Proteomes" id="UP000520814">
    <property type="component" value="Unassembled WGS sequence"/>
</dbReference>
<dbReference type="AlphaFoldDB" id="A0A7W9SLU1"/>
<dbReference type="SUPFAM" id="SSF49742">
    <property type="entry name" value="PHM/PNGase F"/>
    <property type="match status" value="2"/>
</dbReference>
<dbReference type="GO" id="GO:0016715">
    <property type="term" value="F:oxidoreductase activity, acting on paired donors, with incorporation or reduction of molecular oxygen, reduced ascorbate as one donor, and incorporation of one atom of oxygen"/>
    <property type="evidence" value="ECO:0007669"/>
    <property type="project" value="InterPro"/>
</dbReference>
<evidence type="ECO:0000256" key="1">
    <source>
        <dbReference type="ARBA" id="ARBA00023157"/>
    </source>
</evidence>
<dbReference type="InterPro" id="IPR015197">
    <property type="entry name" value="PngaseF_C"/>
</dbReference>
<dbReference type="InterPro" id="IPR014784">
    <property type="entry name" value="Cu2_ascorb_mOase-like_C"/>
</dbReference>
<dbReference type="InterPro" id="IPR053251">
    <property type="entry name" value="N-glycanase"/>
</dbReference>
<dbReference type="InterPro" id="IPR015196">
    <property type="entry name" value="PngaseF_N"/>
</dbReference>
<dbReference type="InterPro" id="IPR008977">
    <property type="entry name" value="PHM/PNGase_F_dom_sf"/>
</dbReference>
<keyword evidence="1" id="KW-1015">Disulfide bond</keyword>
<dbReference type="EMBL" id="JACHGW010000001">
    <property type="protein sequence ID" value="MBB6049016.1"/>
    <property type="molecule type" value="Genomic_DNA"/>
</dbReference>
<dbReference type="PANTHER" id="PTHR39319">
    <property type="entry name" value="SI:DKEY-256H2.1"/>
    <property type="match status" value="1"/>
</dbReference>
<protein>
    <recommendedName>
        <fullName evidence="2">Peptide-N-glycosidase F N-terminal domain-containing protein</fullName>
    </recommendedName>
</protein>
<dbReference type="RefSeq" id="WP_184192636.1">
    <property type="nucleotide sequence ID" value="NZ_JACHGW010000001.1"/>
</dbReference>
<keyword evidence="4" id="KW-1185">Reference proteome</keyword>
<reference evidence="3 4" key="1">
    <citation type="submission" date="2020-08" db="EMBL/GenBank/DDBJ databases">
        <title>Genomic Encyclopedia of Type Strains, Phase IV (KMG-IV): sequencing the most valuable type-strain genomes for metagenomic binning, comparative biology and taxonomic classification.</title>
        <authorList>
            <person name="Goeker M."/>
        </authorList>
    </citation>
    <scope>NUCLEOTIDE SEQUENCE [LARGE SCALE GENOMIC DNA]</scope>
    <source>
        <strain evidence="3 4">DSM 23562</strain>
    </source>
</reference>
<dbReference type="Pfam" id="PF09113">
    <property type="entry name" value="N-glycanase_C"/>
    <property type="match status" value="1"/>
</dbReference>
<organism evidence="3 4">
    <name type="scientific">Armatimonas rosea</name>
    <dbReference type="NCBI Taxonomy" id="685828"/>
    <lineage>
        <taxon>Bacteria</taxon>
        <taxon>Bacillati</taxon>
        <taxon>Armatimonadota</taxon>
        <taxon>Armatimonadia</taxon>
        <taxon>Armatimonadales</taxon>
        <taxon>Armatimonadaceae</taxon>
        <taxon>Armatimonas</taxon>
    </lineage>
</organism>
<sequence>MRLEAQWRIDSPPNSKGYALALLPKNATLPTLDDPAEPNLPGVFALGFDLFNPPPPPGASQREIYFGPLGNIENHPQREVSLHHNGRELANRLAPRPLSEPLSLVLEEVVGGIELTLTVGPDALYERYFIPDVEIIGLQPTLLGADNAVLVSRRVGAPLRRSKPVRVAAFTKALNDAQHHKVKSTVAFPDSVAGIGRVVCTLILENTPKGIDPWDRLAQLFLTDESGERYELLRWITPYRKAWQWRVDLTDFLPLLRGKQTLELACETYSEGWLVSIDFDFYPGAIAREPYKVVKLWNGVAKIGLADDPIERFLVPQTVPLDRETTGAAFYSIVTGHGGSPNALNAGEFHPLWRKLHCDGRTFTNRLWKEDVYLNPCRPQGGTWKFSRAGWAPGDVVAPWIVDLTSAVAPGKSLRLAYELQPYSNPTPEKGFPANHTFASYLILYRKP</sequence>
<dbReference type="Gene3D" id="2.60.120.230">
    <property type="match status" value="2"/>
</dbReference>
<comment type="caution">
    <text evidence="3">The sequence shown here is derived from an EMBL/GenBank/DDBJ whole genome shotgun (WGS) entry which is preliminary data.</text>
</comment>